<sequence length="108" mass="12891">AVHQNSSAGLPYRNYHHSKLYSIIILVVAHIQNCKYHMEIVITTQELEFAQHSRLHIVYMTEKLSCIVYFTNMTLKNYKDSIPFNKFAGVCLRFHKKPNIHFWYIFKE</sequence>
<gene>
    <name evidence="1" type="ORF">N302_06651</name>
</gene>
<protein>
    <submittedName>
        <fullName evidence="1">Uncharacterized protein</fullName>
    </submittedName>
</protein>
<name>A0A091EJ16_CORBR</name>
<keyword evidence="2" id="KW-1185">Reference proteome</keyword>
<evidence type="ECO:0000313" key="2">
    <source>
        <dbReference type="Proteomes" id="UP000052976"/>
    </source>
</evidence>
<dbReference type="EMBL" id="KK718438">
    <property type="protein sequence ID" value="KFO56404.1"/>
    <property type="molecule type" value="Genomic_DNA"/>
</dbReference>
<proteinExistence type="predicted"/>
<organism evidence="1 2">
    <name type="scientific">Corvus brachyrhynchos</name>
    <name type="common">American crow</name>
    <dbReference type="NCBI Taxonomy" id="85066"/>
    <lineage>
        <taxon>Eukaryota</taxon>
        <taxon>Metazoa</taxon>
        <taxon>Chordata</taxon>
        <taxon>Craniata</taxon>
        <taxon>Vertebrata</taxon>
        <taxon>Euteleostomi</taxon>
        <taxon>Archelosauria</taxon>
        <taxon>Archosauria</taxon>
        <taxon>Dinosauria</taxon>
        <taxon>Saurischia</taxon>
        <taxon>Theropoda</taxon>
        <taxon>Coelurosauria</taxon>
        <taxon>Aves</taxon>
        <taxon>Neognathae</taxon>
        <taxon>Neoaves</taxon>
        <taxon>Telluraves</taxon>
        <taxon>Australaves</taxon>
        <taxon>Passeriformes</taxon>
        <taxon>Corvoidea</taxon>
        <taxon>Corvidae</taxon>
        <taxon>Corvus</taxon>
    </lineage>
</organism>
<dbReference type="Proteomes" id="UP000052976">
    <property type="component" value="Unassembled WGS sequence"/>
</dbReference>
<dbReference type="AlphaFoldDB" id="A0A091EJ16"/>
<accession>A0A091EJ16</accession>
<evidence type="ECO:0000313" key="1">
    <source>
        <dbReference type="EMBL" id="KFO56404.1"/>
    </source>
</evidence>
<feature type="non-terminal residue" evidence="1">
    <location>
        <position position="108"/>
    </location>
</feature>
<reference evidence="1 2" key="1">
    <citation type="submission" date="2014-04" db="EMBL/GenBank/DDBJ databases">
        <title>Genome evolution of avian class.</title>
        <authorList>
            <person name="Zhang G."/>
            <person name="Li C."/>
        </authorList>
    </citation>
    <scope>NUCLEOTIDE SEQUENCE [LARGE SCALE GENOMIC DNA]</scope>
    <source>
        <strain evidence="1">BGI_N302</strain>
    </source>
</reference>
<feature type="non-terminal residue" evidence="1">
    <location>
        <position position="1"/>
    </location>
</feature>